<dbReference type="InterPro" id="IPR011006">
    <property type="entry name" value="CheY-like_superfamily"/>
</dbReference>
<keyword evidence="2" id="KW-0238">DNA-binding</keyword>
<dbReference type="InterPro" id="IPR036388">
    <property type="entry name" value="WH-like_DNA-bd_sf"/>
</dbReference>
<feature type="domain" description="Response regulatory" evidence="6">
    <location>
        <begin position="5"/>
        <end position="120"/>
    </location>
</feature>
<protein>
    <submittedName>
        <fullName evidence="7">Two-component system response regulator</fullName>
    </submittedName>
</protein>
<dbReference type="AlphaFoldDB" id="A0A1B3Z663"/>
<dbReference type="Proteomes" id="UP000094256">
    <property type="component" value="Chromosome"/>
</dbReference>
<dbReference type="PROSITE" id="PS50043">
    <property type="entry name" value="HTH_LUXR_2"/>
    <property type="match status" value="1"/>
</dbReference>
<evidence type="ECO:0000256" key="1">
    <source>
        <dbReference type="ARBA" id="ARBA00023015"/>
    </source>
</evidence>
<evidence type="ECO:0000259" key="6">
    <source>
        <dbReference type="PROSITE" id="PS50110"/>
    </source>
</evidence>
<dbReference type="PANTHER" id="PTHR44688:SF16">
    <property type="entry name" value="DNA-BINDING TRANSCRIPTIONAL ACTIVATOR DEVR_DOSR"/>
    <property type="match status" value="1"/>
</dbReference>
<dbReference type="PRINTS" id="PR00038">
    <property type="entry name" value="HTHLUXR"/>
</dbReference>
<dbReference type="InterPro" id="IPR000792">
    <property type="entry name" value="Tscrpt_reg_LuxR_C"/>
</dbReference>
<feature type="domain" description="HTH luxR-type" evidence="5">
    <location>
        <begin position="136"/>
        <end position="201"/>
    </location>
</feature>
<dbReference type="GO" id="GO:0006355">
    <property type="term" value="P:regulation of DNA-templated transcription"/>
    <property type="evidence" value="ECO:0007669"/>
    <property type="project" value="InterPro"/>
</dbReference>
<feature type="modified residue" description="4-aspartylphosphate" evidence="4">
    <location>
        <position position="55"/>
    </location>
</feature>
<dbReference type="OrthoDB" id="9782655at2"/>
<dbReference type="SMART" id="SM00421">
    <property type="entry name" value="HTH_LUXR"/>
    <property type="match status" value="1"/>
</dbReference>
<dbReference type="Pfam" id="PF00072">
    <property type="entry name" value="Response_reg"/>
    <property type="match status" value="1"/>
</dbReference>
<evidence type="ECO:0000259" key="5">
    <source>
        <dbReference type="PROSITE" id="PS50043"/>
    </source>
</evidence>
<dbReference type="PROSITE" id="PS00622">
    <property type="entry name" value="HTH_LUXR_1"/>
    <property type="match status" value="1"/>
</dbReference>
<dbReference type="Pfam" id="PF00196">
    <property type="entry name" value="GerE"/>
    <property type="match status" value="1"/>
</dbReference>
<dbReference type="SUPFAM" id="SSF52172">
    <property type="entry name" value="CheY-like"/>
    <property type="match status" value="1"/>
</dbReference>
<evidence type="ECO:0000313" key="7">
    <source>
        <dbReference type="EMBL" id="AOH82910.1"/>
    </source>
</evidence>
<dbReference type="SMART" id="SM00448">
    <property type="entry name" value="REC"/>
    <property type="match status" value="1"/>
</dbReference>
<dbReference type="GO" id="GO:0000160">
    <property type="term" value="P:phosphorelay signal transduction system"/>
    <property type="evidence" value="ECO:0007669"/>
    <property type="project" value="InterPro"/>
</dbReference>
<evidence type="ECO:0000256" key="2">
    <source>
        <dbReference type="ARBA" id="ARBA00023125"/>
    </source>
</evidence>
<dbReference type="Gene3D" id="3.40.50.2300">
    <property type="match status" value="1"/>
</dbReference>
<dbReference type="InterPro" id="IPR001789">
    <property type="entry name" value="Sig_transdc_resp-reg_receiver"/>
</dbReference>
<dbReference type="InterPro" id="IPR016032">
    <property type="entry name" value="Sig_transdc_resp-reg_C-effctor"/>
</dbReference>
<dbReference type="Gene3D" id="1.10.10.10">
    <property type="entry name" value="Winged helix-like DNA-binding domain superfamily/Winged helix DNA-binding domain"/>
    <property type="match status" value="1"/>
</dbReference>
<sequence length="206" mass="22323">MTTRSVYVVDDDLPVRTALQSLLSTQPNLMVFGYRSGDDFLAEIATLEPGCILLDYDMPGRNGLSVLREIGSLAPKFGAIILTGQGATSIAVQAWKLGALDFLEKPCDPAVLLDVVNKAFSQIERDQLAISFAEHARSAIASLSARERDVLTGLIDGRANKVIAYDLNLSPRTVEIYRANLMAKLNVRSLSEALRIAFAAGLIPMN</sequence>
<dbReference type="EMBL" id="CP014168">
    <property type="protein sequence ID" value="AOH82910.1"/>
    <property type="molecule type" value="Genomic_DNA"/>
</dbReference>
<dbReference type="SUPFAM" id="SSF46894">
    <property type="entry name" value="C-terminal effector domain of the bipartite response regulators"/>
    <property type="match status" value="1"/>
</dbReference>
<dbReference type="KEGG" id="span:AWL63_01875"/>
<evidence type="ECO:0000256" key="4">
    <source>
        <dbReference type="PROSITE-ProRule" id="PRU00169"/>
    </source>
</evidence>
<proteinExistence type="predicted"/>
<dbReference type="GO" id="GO:0003677">
    <property type="term" value="F:DNA binding"/>
    <property type="evidence" value="ECO:0007669"/>
    <property type="project" value="UniProtKB-KW"/>
</dbReference>
<dbReference type="PROSITE" id="PS50110">
    <property type="entry name" value="RESPONSE_REGULATORY"/>
    <property type="match status" value="1"/>
</dbReference>
<dbReference type="STRING" id="1560345.AWL63_01875"/>
<keyword evidence="4" id="KW-0597">Phosphoprotein</keyword>
<evidence type="ECO:0000256" key="3">
    <source>
        <dbReference type="ARBA" id="ARBA00023163"/>
    </source>
</evidence>
<keyword evidence="8" id="KW-1185">Reference proteome</keyword>
<dbReference type="RefSeq" id="WP_069203494.1">
    <property type="nucleotide sequence ID" value="NZ_CP014168.1"/>
</dbReference>
<keyword evidence="1" id="KW-0805">Transcription regulation</keyword>
<dbReference type="PANTHER" id="PTHR44688">
    <property type="entry name" value="DNA-BINDING TRANSCRIPTIONAL ACTIVATOR DEVR_DOSR"/>
    <property type="match status" value="1"/>
</dbReference>
<organism evidence="7 8">
    <name type="scientific">Sphingomonas panacis</name>
    <dbReference type="NCBI Taxonomy" id="1560345"/>
    <lineage>
        <taxon>Bacteria</taxon>
        <taxon>Pseudomonadati</taxon>
        <taxon>Pseudomonadota</taxon>
        <taxon>Alphaproteobacteria</taxon>
        <taxon>Sphingomonadales</taxon>
        <taxon>Sphingomonadaceae</taxon>
        <taxon>Sphingomonas</taxon>
    </lineage>
</organism>
<keyword evidence="3" id="KW-0804">Transcription</keyword>
<gene>
    <name evidence="7" type="primary">fixJ</name>
    <name evidence="7" type="ORF">AWL63_01875</name>
</gene>
<accession>A0A1B3Z663</accession>
<reference evidence="7 8" key="1">
    <citation type="submission" date="2016-01" db="EMBL/GenBank/DDBJ databases">
        <title>Complete genome and mega plasmid sequence of Sphingomonas panacis DCY99 elicits systemic resistance in rice to Xanthomonas oryzae.</title>
        <authorList>
            <person name="Kim Y.J."/>
            <person name="Yang D.C."/>
            <person name="Sing P."/>
        </authorList>
    </citation>
    <scope>NUCLEOTIDE SEQUENCE [LARGE SCALE GENOMIC DNA]</scope>
    <source>
        <strain evidence="7 8">DCY99</strain>
    </source>
</reference>
<name>A0A1B3Z663_9SPHN</name>
<dbReference type="CDD" id="cd06170">
    <property type="entry name" value="LuxR_C_like"/>
    <property type="match status" value="1"/>
</dbReference>
<evidence type="ECO:0000313" key="8">
    <source>
        <dbReference type="Proteomes" id="UP000094256"/>
    </source>
</evidence>